<dbReference type="Pfam" id="PF00903">
    <property type="entry name" value="Glyoxalase"/>
    <property type="match status" value="1"/>
</dbReference>
<dbReference type="EMBL" id="JBHGCJ010000002">
    <property type="protein sequence ID" value="MFG6108318.1"/>
    <property type="molecule type" value="Genomic_DNA"/>
</dbReference>
<evidence type="ECO:0000313" key="3">
    <source>
        <dbReference type="Proteomes" id="UP001605261"/>
    </source>
</evidence>
<proteinExistence type="predicted"/>
<dbReference type="CDD" id="cd07262">
    <property type="entry name" value="VOC_like"/>
    <property type="match status" value="1"/>
</dbReference>
<gene>
    <name evidence="2" type="ORF">ACEU0G_002255</name>
</gene>
<comment type="caution">
    <text evidence="2">The sequence shown here is derived from an EMBL/GenBank/DDBJ whole genome shotgun (WGS) entry which is preliminary data.</text>
</comment>
<dbReference type="SUPFAM" id="SSF54593">
    <property type="entry name" value="Glyoxalase/Bleomycin resistance protein/Dihydroxybiphenyl dioxygenase"/>
    <property type="match status" value="1"/>
</dbReference>
<dbReference type="InterPro" id="IPR029068">
    <property type="entry name" value="Glyas_Bleomycin-R_OHBP_Dase"/>
</dbReference>
<dbReference type="RefSeq" id="WP_394161826.1">
    <property type="nucleotide sequence ID" value="NZ_JBHGCJ010000002.1"/>
</dbReference>
<dbReference type="PANTHER" id="PTHR35006">
    <property type="entry name" value="GLYOXALASE FAMILY PROTEIN (AFU_ORTHOLOGUE AFUA_5G14830)"/>
    <property type="match status" value="1"/>
</dbReference>
<organism evidence="2 3">
    <name type="scientific">Stenotrophomonas nematodicola</name>
    <dbReference type="NCBI Taxonomy" id="2656746"/>
    <lineage>
        <taxon>Bacteria</taxon>
        <taxon>Pseudomonadati</taxon>
        <taxon>Pseudomonadota</taxon>
        <taxon>Gammaproteobacteria</taxon>
        <taxon>Lysobacterales</taxon>
        <taxon>Lysobacteraceae</taxon>
        <taxon>Stenotrophomonas</taxon>
    </lineage>
</organism>
<name>A0ABW7CTP5_9GAMM</name>
<dbReference type="Proteomes" id="UP001605261">
    <property type="component" value="Unassembled WGS sequence"/>
</dbReference>
<evidence type="ECO:0000313" key="2">
    <source>
        <dbReference type="EMBL" id="MFG6108318.1"/>
    </source>
</evidence>
<sequence length="133" mass="14554">MLDHIELAVQDAEASRRFYEKALAPLDIARVITVKPEQTRTKGTRHGFGKDGYPILWVHDKEAPGTGTHIAFAAKSQSAVDAFYSAALKAGGKDNGPPGIRHRYHPHYYAAYVLDPDGINVEAVCQAPGDNRK</sequence>
<dbReference type="Gene3D" id="3.10.180.10">
    <property type="entry name" value="2,3-Dihydroxybiphenyl 1,2-Dioxygenase, domain 1"/>
    <property type="match status" value="1"/>
</dbReference>
<dbReference type="InterPro" id="IPR004360">
    <property type="entry name" value="Glyas_Fos-R_dOase_dom"/>
</dbReference>
<evidence type="ECO:0000259" key="1">
    <source>
        <dbReference type="PROSITE" id="PS51819"/>
    </source>
</evidence>
<feature type="domain" description="VOC" evidence="1">
    <location>
        <begin position="1"/>
        <end position="126"/>
    </location>
</feature>
<dbReference type="PROSITE" id="PS51819">
    <property type="entry name" value="VOC"/>
    <property type="match status" value="1"/>
</dbReference>
<dbReference type="InterPro" id="IPR037523">
    <property type="entry name" value="VOC_core"/>
</dbReference>
<keyword evidence="3" id="KW-1185">Reference proteome</keyword>
<dbReference type="PANTHER" id="PTHR35006:SF2">
    <property type="entry name" value="GLYOXALASE FAMILY PROTEIN (AFU_ORTHOLOGUE AFUA_5G14830)"/>
    <property type="match status" value="1"/>
</dbReference>
<reference evidence="2 3" key="1">
    <citation type="submission" date="2024-09" db="EMBL/GenBank/DDBJ databases">
        <authorList>
            <consortium name="All-Russian atlas of soil microorganisms"/>
            <consortium name="as a basis for the search for new antimicrobial producers and enzymes with unique properties"/>
            <person name="Sokolova E.A."/>
            <person name="Voronina E.N."/>
        </authorList>
    </citation>
    <scope>NUCLEOTIDE SEQUENCE [LARGE SCALE GENOMIC DNA]</scope>
    <source>
        <strain evidence="2 3">AF-22b-331.1</strain>
    </source>
</reference>
<accession>A0ABW7CTP5</accession>
<protein>
    <submittedName>
        <fullName evidence="2">VOC family protein</fullName>
    </submittedName>
</protein>